<accession>A0A061JIK1</accession>
<evidence type="ECO:0000256" key="4">
    <source>
        <dbReference type="ARBA" id="ARBA00022842"/>
    </source>
</evidence>
<dbReference type="InterPro" id="IPR023198">
    <property type="entry name" value="PGP-like_dom2"/>
</dbReference>
<protein>
    <submittedName>
        <fullName evidence="5">Phosphorylated carbohydrates phosphatase</fullName>
    </submittedName>
</protein>
<dbReference type="PANTHER" id="PTHR46193">
    <property type="entry name" value="6-PHOSPHOGLUCONATE PHOSPHATASE"/>
    <property type="match status" value="1"/>
</dbReference>
<dbReference type="Gene3D" id="1.10.150.240">
    <property type="entry name" value="Putative phosphatase, domain 2"/>
    <property type="match status" value="1"/>
</dbReference>
<dbReference type="SUPFAM" id="SSF56784">
    <property type="entry name" value="HAD-like"/>
    <property type="match status" value="1"/>
</dbReference>
<proteinExistence type="inferred from homology"/>
<comment type="cofactor">
    <cofactor evidence="1">
        <name>Mg(2+)</name>
        <dbReference type="ChEBI" id="CHEBI:18420"/>
    </cofactor>
</comment>
<dbReference type="EMBL" id="ARPM03000055">
    <property type="protein sequence ID" value="ETZ05418.1"/>
    <property type="molecule type" value="Genomic_DNA"/>
</dbReference>
<dbReference type="Proteomes" id="UP000026922">
    <property type="component" value="Unassembled WGS sequence"/>
</dbReference>
<dbReference type="GO" id="GO:0003824">
    <property type="term" value="F:catalytic activity"/>
    <property type="evidence" value="ECO:0007669"/>
    <property type="project" value="UniProtKB-ARBA"/>
</dbReference>
<dbReference type="SFLD" id="SFLDG01129">
    <property type="entry name" value="C1.5:_HAD__Beta-PGM__Phosphata"/>
    <property type="match status" value="1"/>
</dbReference>
<dbReference type="GO" id="GO:0046872">
    <property type="term" value="F:metal ion binding"/>
    <property type="evidence" value="ECO:0007669"/>
    <property type="project" value="UniProtKB-KW"/>
</dbReference>
<evidence type="ECO:0000313" key="5">
    <source>
        <dbReference type="EMBL" id="ETZ05418.1"/>
    </source>
</evidence>
<name>A0A061JIK1_9PROT</name>
<dbReference type="AlphaFoldDB" id="A0A061JIK1"/>
<dbReference type="RefSeq" id="WP_006291101.1">
    <property type="nucleotide sequence ID" value="NZ_ARPM03000055.1"/>
</dbReference>
<keyword evidence="6" id="KW-1185">Reference proteome</keyword>
<evidence type="ECO:0000313" key="6">
    <source>
        <dbReference type="Proteomes" id="UP000026922"/>
    </source>
</evidence>
<dbReference type="InterPro" id="IPR036412">
    <property type="entry name" value="HAD-like_sf"/>
</dbReference>
<gene>
    <name evidence="5" type="ORF">K737_300142</name>
</gene>
<sequence length="237" mass="27538">MNFQEDSLSCVRWILLDFDNTLMGTERLTVPLLIRRFNEQYKDKISFPLTIECFETHFQGKTRESLCDHLSNYFKIKVDCEVLYYEREIEIARSFQENLVEMAFYVIEALTIVRQRYKLALVTNSPLQRVFSAMRWAKNGRGKNLAKIFETSFFESGNSPKPLPNVYFFAMNQLRVLPVHCIAVEDSVAGAAASIRSGIKTFGYTGFSYNRLCSEERLKAAGVVQCFDDWRQFVHLI</sequence>
<dbReference type="Gene3D" id="3.40.50.1000">
    <property type="entry name" value="HAD superfamily/HAD-like"/>
    <property type="match status" value="1"/>
</dbReference>
<comment type="similarity">
    <text evidence="2">Belongs to the HAD-like hydrolase superfamily. CbbY/CbbZ/Gph/YieH family.</text>
</comment>
<dbReference type="Pfam" id="PF00702">
    <property type="entry name" value="Hydrolase"/>
    <property type="match status" value="1"/>
</dbReference>
<dbReference type="InterPro" id="IPR051600">
    <property type="entry name" value="Beta-PGM-like"/>
</dbReference>
<evidence type="ECO:0000256" key="3">
    <source>
        <dbReference type="ARBA" id="ARBA00022723"/>
    </source>
</evidence>
<keyword evidence="4" id="KW-0460">Magnesium</keyword>
<dbReference type="CDD" id="cd07505">
    <property type="entry name" value="HAD_BPGM-like"/>
    <property type="match status" value="1"/>
</dbReference>
<dbReference type="PANTHER" id="PTHR46193:SF10">
    <property type="entry name" value="6-PHOSPHOGLUCONATE PHOSPHATASE"/>
    <property type="match status" value="1"/>
</dbReference>
<evidence type="ECO:0000256" key="2">
    <source>
        <dbReference type="ARBA" id="ARBA00006171"/>
    </source>
</evidence>
<evidence type="ECO:0000256" key="1">
    <source>
        <dbReference type="ARBA" id="ARBA00001946"/>
    </source>
</evidence>
<comment type="caution">
    <text evidence="5">The sequence shown here is derived from an EMBL/GenBank/DDBJ whole genome shotgun (WGS) entry which is preliminary data.</text>
</comment>
<keyword evidence="3" id="KW-0479">Metal-binding</keyword>
<reference evidence="5 6" key="1">
    <citation type="journal article" date="2013" name="Genome Announc.">
        <title>Draft Genome Sequence of Holospora undulata Strain HU1, a Micronucleus-Specific Symbiont of the Ciliate Paramecium caudatum.</title>
        <authorList>
            <person name="Dohra H."/>
            <person name="Suzuki H."/>
            <person name="Suzuki T."/>
            <person name="Tanaka K."/>
            <person name="Fujishima M."/>
        </authorList>
    </citation>
    <scope>NUCLEOTIDE SEQUENCE [LARGE SCALE GENOMIC DNA]</scope>
    <source>
        <strain evidence="5 6">HU1</strain>
    </source>
</reference>
<dbReference type="InterPro" id="IPR023214">
    <property type="entry name" value="HAD_sf"/>
</dbReference>
<dbReference type="SFLD" id="SFLDS00003">
    <property type="entry name" value="Haloacid_Dehalogenase"/>
    <property type="match status" value="1"/>
</dbReference>
<organism evidence="5 6">
    <name type="scientific">Holospora undulata HU1</name>
    <dbReference type="NCBI Taxonomy" id="1321371"/>
    <lineage>
        <taxon>Bacteria</taxon>
        <taxon>Pseudomonadati</taxon>
        <taxon>Pseudomonadota</taxon>
        <taxon>Alphaproteobacteria</taxon>
        <taxon>Holosporales</taxon>
        <taxon>Holosporaceae</taxon>
        <taxon>Holospora</taxon>
    </lineage>
</organism>